<dbReference type="Pfam" id="PF01425">
    <property type="entry name" value="Amidase"/>
    <property type="match status" value="1"/>
</dbReference>
<comment type="catalytic activity">
    <reaction evidence="5">
        <text>L-glutamyl-tRNA(Gln) + L-glutamine + ATP + H2O = L-glutaminyl-tRNA(Gln) + L-glutamate + ADP + phosphate + H(+)</text>
        <dbReference type="Rhea" id="RHEA:17521"/>
        <dbReference type="Rhea" id="RHEA-COMP:9681"/>
        <dbReference type="Rhea" id="RHEA-COMP:9684"/>
        <dbReference type="ChEBI" id="CHEBI:15377"/>
        <dbReference type="ChEBI" id="CHEBI:15378"/>
        <dbReference type="ChEBI" id="CHEBI:29985"/>
        <dbReference type="ChEBI" id="CHEBI:30616"/>
        <dbReference type="ChEBI" id="CHEBI:43474"/>
        <dbReference type="ChEBI" id="CHEBI:58359"/>
        <dbReference type="ChEBI" id="CHEBI:78520"/>
        <dbReference type="ChEBI" id="CHEBI:78521"/>
        <dbReference type="ChEBI" id="CHEBI:456216"/>
        <dbReference type="EC" id="6.3.5.7"/>
    </reaction>
</comment>
<dbReference type="InterPro" id="IPR004412">
    <property type="entry name" value="GatA"/>
</dbReference>
<dbReference type="InterPro" id="IPR023631">
    <property type="entry name" value="Amidase_dom"/>
</dbReference>
<comment type="similarity">
    <text evidence="5">Belongs to the amidase family. GatA subfamily.</text>
</comment>
<proteinExistence type="inferred from homology"/>
<dbReference type="Gene3D" id="3.90.1300.10">
    <property type="entry name" value="Amidase signature (AS) domain"/>
    <property type="match status" value="1"/>
</dbReference>
<dbReference type="GO" id="GO:0050567">
    <property type="term" value="F:glutaminyl-tRNA synthase (glutamine-hydrolyzing) activity"/>
    <property type="evidence" value="ECO:0007669"/>
    <property type="project" value="UniProtKB-UniRule"/>
</dbReference>
<dbReference type="HOGENOM" id="CLU_009600_7_6_1"/>
<evidence type="ECO:0000256" key="2">
    <source>
        <dbReference type="ARBA" id="ARBA00022741"/>
    </source>
</evidence>
<evidence type="ECO:0000256" key="3">
    <source>
        <dbReference type="ARBA" id="ARBA00022840"/>
    </source>
</evidence>
<evidence type="ECO:0000256" key="5">
    <source>
        <dbReference type="HAMAP-Rule" id="MF_03150"/>
    </source>
</evidence>
<dbReference type="EMBL" id="CH940656">
    <property type="protein sequence ID" value="EDW58583.1"/>
    <property type="molecule type" value="Genomic_DNA"/>
</dbReference>
<dbReference type="GO" id="GO:0005739">
    <property type="term" value="C:mitochondrion"/>
    <property type="evidence" value="ECO:0007669"/>
    <property type="project" value="UniProtKB-SubCell"/>
</dbReference>
<dbReference type="PhylomeDB" id="B4MBW2"/>
<dbReference type="AlphaFoldDB" id="B4MBW2"/>
<dbReference type="EC" id="6.3.5.7" evidence="5"/>
<dbReference type="STRING" id="7244.B4MBW2"/>
<evidence type="ECO:0000313" key="8">
    <source>
        <dbReference type="Proteomes" id="UP000008792"/>
    </source>
</evidence>
<keyword evidence="2 5" id="KW-0547">Nucleotide-binding</keyword>
<dbReference type="GeneID" id="6635036"/>
<dbReference type="InterPro" id="IPR000120">
    <property type="entry name" value="Amidase"/>
</dbReference>
<dbReference type="GO" id="GO:0070681">
    <property type="term" value="P:glutaminyl-tRNAGln biosynthesis via transamidation"/>
    <property type="evidence" value="ECO:0007669"/>
    <property type="project" value="UniProtKB-UniRule"/>
</dbReference>
<dbReference type="Proteomes" id="UP000008792">
    <property type="component" value="Unassembled WGS sequence"/>
</dbReference>
<dbReference type="RefSeq" id="XP_002058615.1">
    <property type="nucleotide sequence ID" value="XM_002058579.2"/>
</dbReference>
<feature type="active site" description="Charge relay system" evidence="5">
    <location>
        <position position="160"/>
    </location>
</feature>
<evidence type="ECO:0000256" key="1">
    <source>
        <dbReference type="ARBA" id="ARBA00022598"/>
    </source>
</evidence>
<dbReference type="OMA" id="QPASYCG"/>
<feature type="active site" description="Charge relay system" evidence="5">
    <location>
        <position position="79"/>
    </location>
</feature>
<dbReference type="HAMAP" id="MF_00120">
    <property type="entry name" value="GatA"/>
    <property type="match status" value="1"/>
</dbReference>
<evidence type="ECO:0000256" key="4">
    <source>
        <dbReference type="ARBA" id="ARBA00022917"/>
    </source>
</evidence>
<comment type="function">
    <text evidence="5">Allows the formation of correctly charged Gln-tRNA(Gln) through the transamidation of misacylated Glu-tRNA(Gln) in the mitochondria. The reaction takes place in the presence of glutamine and ATP through an activated gamma-phospho-Glu-tRNA(Gln).</text>
</comment>
<reference evidence="7 8" key="1">
    <citation type="journal article" date="2007" name="Nature">
        <title>Evolution of genes and genomes on the Drosophila phylogeny.</title>
        <authorList>
            <consortium name="Drosophila 12 Genomes Consortium"/>
            <person name="Clark A.G."/>
            <person name="Eisen M.B."/>
            <person name="Smith D.R."/>
            <person name="Bergman C.M."/>
            <person name="Oliver B."/>
            <person name="Markow T.A."/>
            <person name="Kaufman T.C."/>
            <person name="Kellis M."/>
            <person name="Gelbart W."/>
            <person name="Iyer V.N."/>
            <person name="Pollard D.A."/>
            <person name="Sackton T.B."/>
            <person name="Larracuente A.M."/>
            <person name="Singh N.D."/>
            <person name="Abad J.P."/>
            <person name="Abt D.N."/>
            <person name="Adryan B."/>
            <person name="Aguade M."/>
            <person name="Akashi H."/>
            <person name="Anderson W.W."/>
            <person name="Aquadro C.F."/>
            <person name="Ardell D.H."/>
            <person name="Arguello R."/>
            <person name="Artieri C.G."/>
            <person name="Barbash D.A."/>
            <person name="Barker D."/>
            <person name="Barsanti P."/>
            <person name="Batterham P."/>
            <person name="Batzoglou S."/>
            <person name="Begun D."/>
            <person name="Bhutkar A."/>
            <person name="Blanco E."/>
            <person name="Bosak S.A."/>
            <person name="Bradley R.K."/>
            <person name="Brand A.D."/>
            <person name="Brent M.R."/>
            <person name="Brooks A.N."/>
            <person name="Brown R.H."/>
            <person name="Butlin R.K."/>
            <person name="Caggese C."/>
            <person name="Calvi B.R."/>
            <person name="Bernardo de Carvalho A."/>
            <person name="Caspi A."/>
            <person name="Castrezana S."/>
            <person name="Celniker S.E."/>
            <person name="Chang J.L."/>
            <person name="Chapple C."/>
            <person name="Chatterji S."/>
            <person name="Chinwalla A."/>
            <person name="Civetta A."/>
            <person name="Clifton S.W."/>
            <person name="Comeron J.M."/>
            <person name="Costello J.C."/>
            <person name="Coyne J.A."/>
            <person name="Daub J."/>
            <person name="David R.G."/>
            <person name="Delcher A.L."/>
            <person name="Delehaunty K."/>
            <person name="Do C.B."/>
            <person name="Ebling H."/>
            <person name="Edwards K."/>
            <person name="Eickbush T."/>
            <person name="Evans J.D."/>
            <person name="Filipski A."/>
            <person name="Findeiss S."/>
            <person name="Freyhult E."/>
            <person name="Fulton L."/>
            <person name="Fulton R."/>
            <person name="Garcia A.C."/>
            <person name="Gardiner A."/>
            <person name="Garfield D.A."/>
            <person name="Garvin B.E."/>
            <person name="Gibson G."/>
            <person name="Gilbert D."/>
            <person name="Gnerre S."/>
            <person name="Godfrey J."/>
            <person name="Good R."/>
            <person name="Gotea V."/>
            <person name="Gravely B."/>
            <person name="Greenberg A.J."/>
            <person name="Griffiths-Jones S."/>
            <person name="Gross S."/>
            <person name="Guigo R."/>
            <person name="Gustafson E.A."/>
            <person name="Haerty W."/>
            <person name="Hahn M.W."/>
            <person name="Halligan D.L."/>
            <person name="Halpern A.L."/>
            <person name="Halter G.M."/>
            <person name="Han M.V."/>
            <person name="Heger A."/>
            <person name="Hillier L."/>
            <person name="Hinrichs A.S."/>
            <person name="Holmes I."/>
            <person name="Hoskins R.A."/>
            <person name="Hubisz M.J."/>
            <person name="Hultmark D."/>
            <person name="Huntley M.A."/>
            <person name="Jaffe D.B."/>
            <person name="Jagadeeshan S."/>
            <person name="Jeck W.R."/>
            <person name="Johnson J."/>
            <person name="Jones C.D."/>
            <person name="Jordan W.C."/>
            <person name="Karpen G.H."/>
            <person name="Kataoka E."/>
            <person name="Keightley P.D."/>
            <person name="Kheradpour P."/>
            <person name="Kirkness E.F."/>
            <person name="Koerich L.B."/>
            <person name="Kristiansen K."/>
            <person name="Kudrna D."/>
            <person name="Kulathinal R.J."/>
            <person name="Kumar S."/>
            <person name="Kwok R."/>
            <person name="Lander E."/>
            <person name="Langley C.H."/>
            <person name="Lapoint R."/>
            <person name="Lazzaro B.P."/>
            <person name="Lee S.J."/>
            <person name="Levesque L."/>
            <person name="Li R."/>
            <person name="Lin C.F."/>
            <person name="Lin M.F."/>
            <person name="Lindblad-Toh K."/>
            <person name="Llopart A."/>
            <person name="Long M."/>
            <person name="Low L."/>
            <person name="Lozovsky E."/>
            <person name="Lu J."/>
            <person name="Luo M."/>
            <person name="Machado C.A."/>
            <person name="Makalowski W."/>
            <person name="Marzo M."/>
            <person name="Matsuda M."/>
            <person name="Matzkin L."/>
            <person name="McAllister B."/>
            <person name="McBride C.S."/>
            <person name="McKernan B."/>
            <person name="McKernan K."/>
            <person name="Mendez-Lago M."/>
            <person name="Minx P."/>
            <person name="Mollenhauer M.U."/>
            <person name="Montooth K."/>
            <person name="Mount S.M."/>
            <person name="Mu X."/>
            <person name="Myers E."/>
            <person name="Negre B."/>
            <person name="Newfeld S."/>
            <person name="Nielsen R."/>
            <person name="Noor M.A."/>
            <person name="O'Grady P."/>
            <person name="Pachter L."/>
            <person name="Papaceit M."/>
            <person name="Parisi M.J."/>
            <person name="Parisi M."/>
            <person name="Parts L."/>
            <person name="Pedersen J.S."/>
            <person name="Pesole G."/>
            <person name="Phillippy A.M."/>
            <person name="Ponting C.P."/>
            <person name="Pop M."/>
            <person name="Porcelli D."/>
            <person name="Powell J.R."/>
            <person name="Prohaska S."/>
            <person name="Pruitt K."/>
            <person name="Puig M."/>
            <person name="Quesneville H."/>
            <person name="Ram K.R."/>
            <person name="Rand D."/>
            <person name="Rasmussen M.D."/>
            <person name="Reed L.K."/>
            <person name="Reenan R."/>
            <person name="Reily A."/>
            <person name="Remington K.A."/>
            <person name="Rieger T.T."/>
            <person name="Ritchie M.G."/>
            <person name="Robin C."/>
            <person name="Rogers Y.H."/>
            <person name="Rohde C."/>
            <person name="Rozas J."/>
            <person name="Rubenfield M.J."/>
            <person name="Ruiz A."/>
            <person name="Russo S."/>
            <person name="Salzberg S.L."/>
            <person name="Sanchez-Gracia A."/>
            <person name="Saranga D.J."/>
            <person name="Sato H."/>
            <person name="Schaeffer S.W."/>
            <person name="Schatz M.C."/>
            <person name="Schlenke T."/>
            <person name="Schwartz R."/>
            <person name="Segarra C."/>
            <person name="Singh R.S."/>
            <person name="Sirot L."/>
            <person name="Sirota M."/>
            <person name="Sisneros N.B."/>
            <person name="Smith C.D."/>
            <person name="Smith T.F."/>
            <person name="Spieth J."/>
            <person name="Stage D.E."/>
            <person name="Stark A."/>
            <person name="Stephan W."/>
            <person name="Strausberg R.L."/>
            <person name="Strempel S."/>
            <person name="Sturgill D."/>
            <person name="Sutton G."/>
            <person name="Sutton G.G."/>
            <person name="Tao W."/>
            <person name="Teichmann S."/>
            <person name="Tobari Y.N."/>
            <person name="Tomimura Y."/>
            <person name="Tsolas J.M."/>
            <person name="Valente V.L."/>
            <person name="Venter E."/>
            <person name="Venter J.C."/>
            <person name="Vicario S."/>
            <person name="Vieira F.G."/>
            <person name="Vilella A.J."/>
            <person name="Villasante A."/>
            <person name="Walenz B."/>
            <person name="Wang J."/>
            <person name="Wasserman M."/>
            <person name="Watts T."/>
            <person name="Wilson D."/>
            <person name="Wilson R.K."/>
            <person name="Wing R.A."/>
            <person name="Wolfner M.F."/>
            <person name="Wong A."/>
            <person name="Wong G.K."/>
            <person name="Wu C.I."/>
            <person name="Wu G."/>
            <person name="Yamamoto D."/>
            <person name="Yang H.P."/>
            <person name="Yang S.P."/>
            <person name="Yorke J.A."/>
            <person name="Yoshida K."/>
            <person name="Zdobnov E."/>
            <person name="Zhang P."/>
            <person name="Zhang Y."/>
            <person name="Zimin A.V."/>
            <person name="Baldwin J."/>
            <person name="Abdouelleil A."/>
            <person name="Abdulkadir J."/>
            <person name="Abebe A."/>
            <person name="Abera B."/>
            <person name="Abreu J."/>
            <person name="Acer S.C."/>
            <person name="Aftuck L."/>
            <person name="Alexander A."/>
            <person name="An P."/>
            <person name="Anderson E."/>
            <person name="Anderson S."/>
            <person name="Arachi H."/>
            <person name="Azer M."/>
            <person name="Bachantsang P."/>
            <person name="Barry A."/>
            <person name="Bayul T."/>
            <person name="Berlin A."/>
            <person name="Bessette D."/>
            <person name="Bloom T."/>
            <person name="Blye J."/>
            <person name="Boguslavskiy L."/>
            <person name="Bonnet C."/>
            <person name="Boukhgalter B."/>
            <person name="Bourzgui I."/>
            <person name="Brown A."/>
            <person name="Cahill P."/>
            <person name="Channer S."/>
            <person name="Cheshatsang Y."/>
            <person name="Chuda L."/>
            <person name="Citroen M."/>
            <person name="Collymore A."/>
            <person name="Cooke P."/>
            <person name="Costello M."/>
            <person name="D'Aco K."/>
            <person name="Daza R."/>
            <person name="De Haan G."/>
            <person name="DeGray S."/>
            <person name="DeMaso C."/>
            <person name="Dhargay N."/>
            <person name="Dooley K."/>
            <person name="Dooley E."/>
            <person name="Doricent M."/>
            <person name="Dorje P."/>
            <person name="Dorjee K."/>
            <person name="Dupes A."/>
            <person name="Elong R."/>
            <person name="Falk J."/>
            <person name="Farina A."/>
            <person name="Faro S."/>
            <person name="Ferguson D."/>
            <person name="Fisher S."/>
            <person name="Foley C.D."/>
            <person name="Franke A."/>
            <person name="Friedrich D."/>
            <person name="Gadbois L."/>
            <person name="Gearin G."/>
            <person name="Gearin C.R."/>
            <person name="Giannoukos G."/>
            <person name="Goode T."/>
            <person name="Graham J."/>
            <person name="Grandbois E."/>
            <person name="Grewal S."/>
            <person name="Gyaltsen K."/>
            <person name="Hafez N."/>
            <person name="Hagos B."/>
            <person name="Hall J."/>
            <person name="Henson C."/>
            <person name="Hollinger A."/>
            <person name="Honan T."/>
            <person name="Huard M.D."/>
            <person name="Hughes L."/>
            <person name="Hurhula B."/>
            <person name="Husby M.E."/>
            <person name="Kamat A."/>
            <person name="Kanga B."/>
            <person name="Kashin S."/>
            <person name="Khazanovich D."/>
            <person name="Kisner P."/>
            <person name="Lance K."/>
            <person name="Lara M."/>
            <person name="Lee W."/>
            <person name="Lennon N."/>
            <person name="Letendre F."/>
            <person name="LeVine R."/>
            <person name="Lipovsky A."/>
            <person name="Liu X."/>
            <person name="Liu J."/>
            <person name="Liu S."/>
            <person name="Lokyitsang T."/>
            <person name="Lokyitsang Y."/>
            <person name="Lubonja R."/>
            <person name="Lui A."/>
            <person name="MacDonald P."/>
            <person name="Magnisalis V."/>
            <person name="Maru K."/>
            <person name="Matthews C."/>
            <person name="McCusker W."/>
            <person name="McDonough S."/>
            <person name="Mehta T."/>
            <person name="Meldrim J."/>
            <person name="Meneus L."/>
            <person name="Mihai O."/>
            <person name="Mihalev A."/>
            <person name="Mihova T."/>
            <person name="Mittelman R."/>
            <person name="Mlenga V."/>
            <person name="Montmayeur A."/>
            <person name="Mulrain L."/>
            <person name="Navidi A."/>
            <person name="Naylor J."/>
            <person name="Negash T."/>
            <person name="Nguyen T."/>
            <person name="Nguyen N."/>
            <person name="Nicol R."/>
            <person name="Norbu C."/>
            <person name="Norbu N."/>
            <person name="Novod N."/>
            <person name="O'Neill B."/>
            <person name="Osman S."/>
            <person name="Markiewicz E."/>
            <person name="Oyono O.L."/>
            <person name="Patti C."/>
            <person name="Phunkhang P."/>
            <person name="Pierre F."/>
            <person name="Priest M."/>
            <person name="Raghuraman S."/>
            <person name="Rege F."/>
            <person name="Reyes R."/>
            <person name="Rise C."/>
            <person name="Rogov P."/>
            <person name="Ross K."/>
            <person name="Ryan E."/>
            <person name="Settipalli S."/>
            <person name="Shea T."/>
            <person name="Sherpa N."/>
            <person name="Shi L."/>
            <person name="Shih D."/>
            <person name="Sparrow T."/>
            <person name="Spaulding J."/>
            <person name="Stalker J."/>
            <person name="Stange-Thomann N."/>
            <person name="Stavropoulos S."/>
            <person name="Stone C."/>
            <person name="Strader C."/>
            <person name="Tesfaye S."/>
            <person name="Thomson T."/>
            <person name="Thoulutsang Y."/>
            <person name="Thoulutsang D."/>
            <person name="Topham K."/>
            <person name="Topping I."/>
            <person name="Tsamla T."/>
            <person name="Vassiliev H."/>
            <person name="Vo A."/>
            <person name="Wangchuk T."/>
            <person name="Wangdi T."/>
            <person name="Weiand M."/>
            <person name="Wilkinson J."/>
            <person name="Wilson A."/>
            <person name="Yadav S."/>
            <person name="Young G."/>
            <person name="Yu Q."/>
            <person name="Zembek L."/>
            <person name="Zhong D."/>
            <person name="Zimmer A."/>
            <person name="Zwirko Z."/>
            <person name="Jaffe D.B."/>
            <person name="Alvarez P."/>
            <person name="Brockman W."/>
            <person name="Butler J."/>
            <person name="Chin C."/>
            <person name="Gnerre S."/>
            <person name="Grabherr M."/>
            <person name="Kleber M."/>
            <person name="Mauceli E."/>
            <person name="MacCallum I."/>
        </authorList>
    </citation>
    <scope>NUCLEOTIDE SEQUENCE [LARGE SCALE GENOMIC DNA]</scope>
    <source>
        <strain evidence="8">Tucson 15010-1051.87</strain>
    </source>
</reference>
<feature type="active site" description="Acyl-ester intermediate" evidence="5">
    <location>
        <position position="184"/>
    </location>
</feature>
<dbReference type="OrthoDB" id="421993at2759"/>
<comment type="subunit">
    <text evidence="5">Subunit of the heterotrimeric GatCAB amidotransferase (AdT) complex, composed of A, B and C subunits.</text>
</comment>
<keyword evidence="4 5" id="KW-0648">Protein biosynthesis</keyword>
<dbReference type="eggNOG" id="KOG1211">
    <property type="taxonomic scope" value="Eukaryota"/>
</dbReference>
<evidence type="ECO:0000259" key="6">
    <source>
        <dbReference type="Pfam" id="PF01425"/>
    </source>
</evidence>
<comment type="subcellular location">
    <subcellularLocation>
        <location evidence="5">Mitochondrion</location>
    </subcellularLocation>
</comment>
<keyword evidence="1 5" id="KW-0436">Ligase</keyword>
<dbReference type="GO" id="GO:0005524">
    <property type="term" value="F:ATP binding"/>
    <property type="evidence" value="ECO:0007669"/>
    <property type="project" value="UniProtKB-KW"/>
</dbReference>
<gene>
    <name evidence="7" type="primary">Dvir\GJ14217</name>
    <name evidence="5" type="synonym">GatA</name>
    <name evidence="7" type="ORF">Dvir_GJ14217</name>
</gene>
<protein>
    <recommendedName>
        <fullName evidence="5">Glutamyl-tRNA(Gln) amidotransferase subunit A, mitochondrial</fullName>
        <shortName evidence="5">Glu-AdT subunit A</shortName>
        <ecNumber evidence="5">6.3.5.7</ecNumber>
    </recommendedName>
</protein>
<sequence>MRRHLQLGIKQLTAGYINGHLSPLSVAEQALQDASSLKTLNAFVCMATDLALQQAKESAQRYADQRSLGSLDGVTIAIKDNFCTSQVPTTCASRMLQDFVPPYDATVCARLREAGAVLLGKTNLDQFAMGAGTVDSIYGPTKNIWSESFAADNWRIAGGSSGGSASAVAAGLCYAAIGSDTGGSTRNPASYCGVVGLKPTYGLCSRHGLIPLVNSMDVPGILTRSVSDCVEVLNAIAGPDALDSTTIRQPYKKLQLPEVEQIDLRSLRIGIPKEYHCDALSTEVLETWTKVADLLECAGASVRQVSLPHTAASIFVYSILNQCEVASNMARYDGIEYGHRAADERSTEQLYAQTRAEGFNQVVKTRILTGNFLLLRKNYDHYFEKALRVRRLIAEDFAKVFEASAANEQVDILLTPTTLSEAPLYKDFAALSNRDQCAVQDFCTQPANMAGIPAVSIPVRLSTAGLPLSLQLMSNSLNEQLLLTVARWIEAQVEFDCLESLQRHVASL</sequence>
<name>B4MBW2_DROVI</name>
<keyword evidence="3 5" id="KW-0067">ATP-binding</keyword>
<accession>B4MBW2</accession>
<dbReference type="InterPro" id="IPR036928">
    <property type="entry name" value="AS_sf"/>
</dbReference>
<keyword evidence="5" id="KW-0496">Mitochondrion</keyword>
<dbReference type="CTD" id="42283"/>
<keyword evidence="8" id="KW-1185">Reference proteome</keyword>
<dbReference type="KEGG" id="dvi:6635036"/>
<dbReference type="InParanoid" id="B4MBW2"/>
<dbReference type="PANTHER" id="PTHR11895">
    <property type="entry name" value="TRANSAMIDASE"/>
    <property type="match status" value="1"/>
</dbReference>
<dbReference type="GO" id="GO:0030956">
    <property type="term" value="C:glutamyl-tRNA(Gln) amidotransferase complex"/>
    <property type="evidence" value="ECO:0007669"/>
    <property type="project" value="UniProtKB-UniRule"/>
</dbReference>
<dbReference type="PANTHER" id="PTHR11895:SF7">
    <property type="entry name" value="GLUTAMYL-TRNA(GLN) AMIDOTRANSFERASE SUBUNIT A, MITOCHONDRIAL"/>
    <property type="match status" value="1"/>
</dbReference>
<dbReference type="FunCoup" id="B4MBW2">
    <property type="interactions" value="774"/>
</dbReference>
<organism evidence="7 8">
    <name type="scientific">Drosophila virilis</name>
    <name type="common">Fruit fly</name>
    <dbReference type="NCBI Taxonomy" id="7244"/>
    <lineage>
        <taxon>Eukaryota</taxon>
        <taxon>Metazoa</taxon>
        <taxon>Ecdysozoa</taxon>
        <taxon>Arthropoda</taxon>
        <taxon>Hexapoda</taxon>
        <taxon>Insecta</taxon>
        <taxon>Pterygota</taxon>
        <taxon>Neoptera</taxon>
        <taxon>Endopterygota</taxon>
        <taxon>Diptera</taxon>
        <taxon>Brachycera</taxon>
        <taxon>Muscomorpha</taxon>
        <taxon>Ephydroidea</taxon>
        <taxon>Drosophilidae</taxon>
        <taxon>Drosophila</taxon>
    </lineage>
</organism>
<dbReference type="GO" id="GO:0032543">
    <property type="term" value="P:mitochondrial translation"/>
    <property type="evidence" value="ECO:0007669"/>
    <property type="project" value="UniProtKB-UniRule"/>
</dbReference>
<feature type="domain" description="Amidase" evidence="6">
    <location>
        <begin position="37"/>
        <end position="483"/>
    </location>
</feature>
<dbReference type="SUPFAM" id="SSF75304">
    <property type="entry name" value="Amidase signature (AS) enzymes"/>
    <property type="match status" value="1"/>
</dbReference>
<evidence type="ECO:0000313" key="7">
    <source>
        <dbReference type="EMBL" id="EDW58583.1"/>
    </source>
</evidence>